<evidence type="ECO:0000313" key="11">
    <source>
        <dbReference type="EMBL" id="QDU45471.1"/>
    </source>
</evidence>
<dbReference type="Pfam" id="PF01063">
    <property type="entry name" value="Aminotran_4"/>
    <property type="match status" value="1"/>
</dbReference>
<dbReference type="EMBL" id="CP036276">
    <property type="protein sequence ID" value="QDU45471.1"/>
    <property type="molecule type" value="Genomic_DNA"/>
</dbReference>
<comment type="catalytic activity">
    <reaction evidence="10">
        <text>L-leucine + 2-oxoglutarate = 4-methyl-2-oxopentanoate + L-glutamate</text>
        <dbReference type="Rhea" id="RHEA:18321"/>
        <dbReference type="ChEBI" id="CHEBI:16810"/>
        <dbReference type="ChEBI" id="CHEBI:17865"/>
        <dbReference type="ChEBI" id="CHEBI:29985"/>
        <dbReference type="ChEBI" id="CHEBI:57427"/>
        <dbReference type="EC" id="2.6.1.42"/>
    </reaction>
</comment>
<protein>
    <recommendedName>
        <fullName evidence="6">branched-chain-amino-acid transaminase</fullName>
        <ecNumber evidence="6">2.6.1.42</ecNumber>
    </recommendedName>
</protein>
<comment type="pathway">
    <text evidence="2">Amino-acid biosynthesis; L-isoleucine biosynthesis; L-isoleucine from 2-oxobutanoate: step 4/4.</text>
</comment>
<reference evidence="11 12" key="1">
    <citation type="submission" date="2019-02" db="EMBL/GenBank/DDBJ databases">
        <title>Deep-cultivation of Planctomycetes and their phenomic and genomic characterization uncovers novel biology.</title>
        <authorList>
            <person name="Wiegand S."/>
            <person name="Jogler M."/>
            <person name="Boedeker C."/>
            <person name="Pinto D."/>
            <person name="Vollmers J."/>
            <person name="Rivas-Marin E."/>
            <person name="Kohn T."/>
            <person name="Peeters S.H."/>
            <person name="Heuer A."/>
            <person name="Rast P."/>
            <person name="Oberbeckmann S."/>
            <person name="Bunk B."/>
            <person name="Jeske O."/>
            <person name="Meyerdierks A."/>
            <person name="Storesund J.E."/>
            <person name="Kallscheuer N."/>
            <person name="Luecker S."/>
            <person name="Lage O.M."/>
            <person name="Pohl T."/>
            <person name="Merkel B.J."/>
            <person name="Hornburger P."/>
            <person name="Mueller R.-W."/>
            <person name="Bruemmer F."/>
            <person name="Labrenz M."/>
            <person name="Spormann A.M."/>
            <person name="Op den Camp H."/>
            <person name="Overmann J."/>
            <person name="Amann R."/>
            <person name="Jetten M.S.M."/>
            <person name="Mascher T."/>
            <person name="Medema M.H."/>
            <person name="Devos D.P."/>
            <person name="Kaster A.-K."/>
            <person name="Ovreas L."/>
            <person name="Rohde M."/>
            <person name="Galperin M.Y."/>
            <person name="Jogler C."/>
        </authorList>
    </citation>
    <scope>NUCLEOTIDE SEQUENCE [LARGE SCALE GENOMIC DNA]</scope>
    <source>
        <strain evidence="11 12">Mal52</strain>
    </source>
</reference>
<keyword evidence="7" id="KW-0663">Pyridoxal phosphate</keyword>
<dbReference type="InterPro" id="IPR043132">
    <property type="entry name" value="BCAT-like_C"/>
</dbReference>
<dbReference type="RefSeq" id="WP_145377895.1">
    <property type="nucleotide sequence ID" value="NZ_CP036276.1"/>
</dbReference>
<dbReference type="GO" id="GO:0052654">
    <property type="term" value="F:L-leucine-2-oxoglutarate transaminase activity"/>
    <property type="evidence" value="ECO:0007669"/>
    <property type="project" value="RHEA"/>
</dbReference>
<keyword evidence="11" id="KW-0808">Transferase</keyword>
<organism evidence="11 12">
    <name type="scientific">Symmachiella dynata</name>
    <dbReference type="NCBI Taxonomy" id="2527995"/>
    <lineage>
        <taxon>Bacteria</taxon>
        <taxon>Pseudomonadati</taxon>
        <taxon>Planctomycetota</taxon>
        <taxon>Planctomycetia</taxon>
        <taxon>Planctomycetales</taxon>
        <taxon>Planctomycetaceae</taxon>
        <taxon>Symmachiella</taxon>
    </lineage>
</organism>
<comment type="cofactor">
    <cofactor evidence="1">
        <name>pyridoxal 5'-phosphate</name>
        <dbReference type="ChEBI" id="CHEBI:597326"/>
    </cofactor>
</comment>
<evidence type="ECO:0000256" key="4">
    <source>
        <dbReference type="ARBA" id="ARBA00005072"/>
    </source>
</evidence>
<sequence length="308" mass="33738">MPARQIYISGDMVPESEAKISIFDSAVMLGDTVTESTRTFRHQPFKLEQHIERLYKSLKVTRIDPGHSPEEMLQISRDVLEANLPLLGPENDCWLVHNISRGISVAGADPTKQVSPATIMIFTSFLDLRDWAEFYSTGCHAVTAMSRAVPAQALDPRIKNRSRMAYTLAEAEVKLVDPAAQGILLDIHGNVAENKGANVFLVSEGEIRTPTTANALAGISRATIFELAKTCGIPIREMDLQTYDLYTADEIFFTSTPYCIMPATQFNGLVVGDGAVGPVAQRLLAAWSELVGMDIVGQGRQQLAASRR</sequence>
<evidence type="ECO:0000256" key="5">
    <source>
        <dbReference type="ARBA" id="ARBA00009320"/>
    </source>
</evidence>
<dbReference type="GO" id="GO:0052655">
    <property type="term" value="F:L-valine-2-oxoglutarate transaminase activity"/>
    <property type="evidence" value="ECO:0007669"/>
    <property type="project" value="RHEA"/>
</dbReference>
<dbReference type="Gene3D" id="3.20.10.10">
    <property type="entry name" value="D-amino Acid Aminotransferase, subunit A, domain 2"/>
    <property type="match status" value="1"/>
</dbReference>
<evidence type="ECO:0000256" key="6">
    <source>
        <dbReference type="ARBA" id="ARBA00013053"/>
    </source>
</evidence>
<evidence type="ECO:0000256" key="1">
    <source>
        <dbReference type="ARBA" id="ARBA00001933"/>
    </source>
</evidence>
<dbReference type="GO" id="GO:0052656">
    <property type="term" value="F:L-isoleucine-2-oxoglutarate transaminase activity"/>
    <property type="evidence" value="ECO:0007669"/>
    <property type="project" value="RHEA"/>
</dbReference>
<evidence type="ECO:0000256" key="8">
    <source>
        <dbReference type="ARBA" id="ARBA00048212"/>
    </source>
</evidence>
<evidence type="ECO:0000256" key="2">
    <source>
        <dbReference type="ARBA" id="ARBA00004824"/>
    </source>
</evidence>
<dbReference type="GO" id="GO:0046394">
    <property type="term" value="P:carboxylic acid biosynthetic process"/>
    <property type="evidence" value="ECO:0007669"/>
    <property type="project" value="UniProtKB-ARBA"/>
</dbReference>
<dbReference type="EC" id="2.6.1.42" evidence="6"/>
<dbReference type="SUPFAM" id="SSF56752">
    <property type="entry name" value="D-aminoacid aminotransferase-like PLP-dependent enzymes"/>
    <property type="match status" value="1"/>
</dbReference>
<comment type="pathway">
    <text evidence="4">Amino-acid biosynthesis; L-leucine biosynthesis; L-leucine from 3-methyl-2-oxobutanoate: step 4/4.</text>
</comment>
<evidence type="ECO:0000256" key="9">
    <source>
        <dbReference type="ARBA" id="ARBA00048798"/>
    </source>
</evidence>
<evidence type="ECO:0000256" key="7">
    <source>
        <dbReference type="ARBA" id="ARBA00022898"/>
    </source>
</evidence>
<dbReference type="InterPro" id="IPR001544">
    <property type="entry name" value="Aminotrans_IV"/>
</dbReference>
<comment type="catalytic activity">
    <reaction evidence="9">
        <text>L-isoleucine + 2-oxoglutarate = (S)-3-methyl-2-oxopentanoate + L-glutamate</text>
        <dbReference type="Rhea" id="RHEA:24801"/>
        <dbReference type="ChEBI" id="CHEBI:16810"/>
        <dbReference type="ChEBI" id="CHEBI:29985"/>
        <dbReference type="ChEBI" id="CHEBI:35146"/>
        <dbReference type="ChEBI" id="CHEBI:58045"/>
        <dbReference type="EC" id="2.6.1.42"/>
    </reaction>
</comment>
<keyword evidence="12" id="KW-1185">Reference proteome</keyword>
<dbReference type="FunFam" id="3.20.10.10:FF:000002">
    <property type="entry name" value="D-alanine aminotransferase"/>
    <property type="match status" value="1"/>
</dbReference>
<dbReference type="KEGG" id="sdyn:Mal52_39650"/>
<dbReference type="InterPro" id="IPR043131">
    <property type="entry name" value="BCAT-like_N"/>
</dbReference>
<dbReference type="PANTHER" id="PTHR42743:SF11">
    <property type="entry name" value="AMINODEOXYCHORISMATE LYASE"/>
    <property type="match status" value="1"/>
</dbReference>
<dbReference type="PANTHER" id="PTHR42743">
    <property type="entry name" value="AMINO-ACID AMINOTRANSFERASE"/>
    <property type="match status" value="1"/>
</dbReference>
<comment type="catalytic activity">
    <reaction evidence="8">
        <text>L-valine + 2-oxoglutarate = 3-methyl-2-oxobutanoate + L-glutamate</text>
        <dbReference type="Rhea" id="RHEA:24813"/>
        <dbReference type="ChEBI" id="CHEBI:11851"/>
        <dbReference type="ChEBI" id="CHEBI:16810"/>
        <dbReference type="ChEBI" id="CHEBI:29985"/>
        <dbReference type="ChEBI" id="CHEBI:57762"/>
        <dbReference type="EC" id="2.6.1.42"/>
    </reaction>
</comment>
<comment type="similarity">
    <text evidence="5">Belongs to the class-IV pyridoxal-phosphate-dependent aminotransferase family.</text>
</comment>
<proteinExistence type="inferred from homology"/>
<dbReference type="AlphaFoldDB" id="A0A517ZSJ8"/>
<keyword evidence="11" id="KW-0032">Aminotransferase</keyword>
<evidence type="ECO:0000256" key="10">
    <source>
        <dbReference type="ARBA" id="ARBA00049229"/>
    </source>
</evidence>
<evidence type="ECO:0000256" key="3">
    <source>
        <dbReference type="ARBA" id="ARBA00004931"/>
    </source>
</evidence>
<gene>
    <name evidence="11" type="primary">ilvE_2</name>
    <name evidence="11" type="ORF">Mal52_39650</name>
</gene>
<comment type="pathway">
    <text evidence="3">Amino-acid biosynthesis; L-valine biosynthesis; L-valine from pyruvate: step 4/4.</text>
</comment>
<name>A0A517ZSJ8_9PLAN</name>
<dbReference type="Gene3D" id="3.30.470.10">
    <property type="match status" value="1"/>
</dbReference>
<dbReference type="GO" id="GO:0008652">
    <property type="term" value="P:amino acid biosynthetic process"/>
    <property type="evidence" value="ECO:0007669"/>
    <property type="project" value="UniProtKB-ARBA"/>
</dbReference>
<dbReference type="InterPro" id="IPR036038">
    <property type="entry name" value="Aminotransferase-like"/>
</dbReference>
<dbReference type="Proteomes" id="UP000319383">
    <property type="component" value="Chromosome"/>
</dbReference>
<accession>A0A517ZSJ8</accession>
<evidence type="ECO:0000313" key="12">
    <source>
        <dbReference type="Proteomes" id="UP000319383"/>
    </source>
</evidence>
<dbReference type="InterPro" id="IPR050571">
    <property type="entry name" value="Class-IV_PLP-Dep_Aminotrnsfr"/>
</dbReference>